<proteinExistence type="predicted"/>
<protein>
    <submittedName>
        <fullName evidence="2">Uncharacterized protein</fullName>
    </submittedName>
</protein>
<evidence type="ECO:0000313" key="2">
    <source>
        <dbReference type="EMBL" id="KAF5405077.1"/>
    </source>
</evidence>
<dbReference type="EMBL" id="LUCH01000462">
    <property type="protein sequence ID" value="KAF5405077.1"/>
    <property type="molecule type" value="Genomic_DNA"/>
</dbReference>
<evidence type="ECO:0000313" key="3">
    <source>
        <dbReference type="Proteomes" id="UP000748531"/>
    </source>
</evidence>
<organism evidence="2 3">
    <name type="scientific">Paragonimus heterotremus</name>
    <dbReference type="NCBI Taxonomy" id="100268"/>
    <lineage>
        <taxon>Eukaryota</taxon>
        <taxon>Metazoa</taxon>
        <taxon>Spiralia</taxon>
        <taxon>Lophotrochozoa</taxon>
        <taxon>Platyhelminthes</taxon>
        <taxon>Trematoda</taxon>
        <taxon>Digenea</taxon>
        <taxon>Plagiorchiida</taxon>
        <taxon>Troglotremata</taxon>
        <taxon>Troglotrematidae</taxon>
        <taxon>Paragonimus</taxon>
    </lineage>
</organism>
<dbReference type="AlphaFoldDB" id="A0A8J4STH4"/>
<dbReference type="OrthoDB" id="10378677at2759"/>
<dbReference type="Proteomes" id="UP000748531">
    <property type="component" value="Unassembled WGS sequence"/>
</dbReference>
<feature type="compositionally biased region" description="Polar residues" evidence="1">
    <location>
        <begin position="68"/>
        <end position="84"/>
    </location>
</feature>
<reference evidence="2" key="1">
    <citation type="submission" date="2019-05" db="EMBL/GenBank/DDBJ databases">
        <title>Annotation for the trematode Paragonimus heterotremus.</title>
        <authorList>
            <person name="Choi Y.-J."/>
        </authorList>
    </citation>
    <scope>NUCLEOTIDE SEQUENCE</scope>
    <source>
        <strain evidence="2">LC</strain>
    </source>
</reference>
<gene>
    <name evidence="2" type="ORF">PHET_01452</name>
</gene>
<feature type="region of interest" description="Disordered" evidence="1">
    <location>
        <begin position="68"/>
        <end position="91"/>
    </location>
</feature>
<sequence>MDGMTAFRVHTYSPFSVPQFLLPVLPNYSECCASTPPPPFEVALSSALPPVQTCLEQVGGTNAVALEESQTSESSRTFTQQELFPTTPPPDYETVNIVGEVHTNSPARTECRQSIN</sequence>
<name>A0A8J4STH4_9TREM</name>
<keyword evidence="3" id="KW-1185">Reference proteome</keyword>
<comment type="caution">
    <text evidence="2">The sequence shown here is derived from an EMBL/GenBank/DDBJ whole genome shotgun (WGS) entry which is preliminary data.</text>
</comment>
<accession>A0A8J4STH4</accession>
<evidence type="ECO:0000256" key="1">
    <source>
        <dbReference type="SAM" id="MobiDB-lite"/>
    </source>
</evidence>